<dbReference type="EMBL" id="BAABJP010000010">
    <property type="protein sequence ID" value="GAA5155031.1"/>
    <property type="molecule type" value="Genomic_DNA"/>
</dbReference>
<evidence type="ECO:0000259" key="1">
    <source>
        <dbReference type="Pfam" id="PF12680"/>
    </source>
</evidence>
<evidence type="ECO:0000313" key="2">
    <source>
        <dbReference type="EMBL" id="GAA5155031.1"/>
    </source>
</evidence>
<name>A0ABP9Q2U5_9PSEU</name>
<dbReference type="InterPro" id="IPR032710">
    <property type="entry name" value="NTF2-like_dom_sf"/>
</dbReference>
<feature type="domain" description="SnoaL-like" evidence="1">
    <location>
        <begin position="12"/>
        <end position="113"/>
    </location>
</feature>
<keyword evidence="3" id="KW-1185">Reference proteome</keyword>
<dbReference type="Pfam" id="PF12680">
    <property type="entry name" value="SnoaL_2"/>
    <property type="match status" value="1"/>
</dbReference>
<dbReference type="RefSeq" id="WP_185063849.1">
    <property type="nucleotide sequence ID" value="NZ_BAABJP010000010.1"/>
</dbReference>
<dbReference type="Proteomes" id="UP001428817">
    <property type="component" value="Unassembled WGS sequence"/>
</dbReference>
<dbReference type="SUPFAM" id="SSF54427">
    <property type="entry name" value="NTF2-like"/>
    <property type="match status" value="1"/>
</dbReference>
<reference evidence="3" key="1">
    <citation type="journal article" date="2019" name="Int. J. Syst. Evol. Microbiol.">
        <title>The Global Catalogue of Microorganisms (GCM) 10K type strain sequencing project: providing services to taxonomists for standard genome sequencing and annotation.</title>
        <authorList>
            <consortium name="The Broad Institute Genomics Platform"/>
            <consortium name="The Broad Institute Genome Sequencing Center for Infectious Disease"/>
            <person name="Wu L."/>
            <person name="Ma J."/>
        </authorList>
    </citation>
    <scope>NUCLEOTIDE SEQUENCE [LARGE SCALE GENOMIC DNA]</scope>
    <source>
        <strain evidence="3">JCM 18303</strain>
    </source>
</reference>
<gene>
    <name evidence="2" type="ORF">GCM10023321_27670</name>
</gene>
<accession>A0ABP9Q2U5</accession>
<protein>
    <recommendedName>
        <fullName evidence="1">SnoaL-like domain-containing protein</fullName>
    </recommendedName>
</protein>
<proteinExistence type="predicted"/>
<dbReference type="Gene3D" id="3.10.450.50">
    <property type="match status" value="1"/>
</dbReference>
<comment type="caution">
    <text evidence="2">The sequence shown here is derived from an EMBL/GenBank/DDBJ whole genome shotgun (WGS) entry which is preliminary data.</text>
</comment>
<sequence length="125" mass="13411">MAEPVVAAGPSVERVFRAVDAMDAEGLGALLAEDARMVFGNAPPLVGRAAILSDCLTFAAAIQRMEHRVLRHWVVGADTIAEARATYTRLDGSGVTIPVVSIWTARADGLISHYRVYYDPSPIFA</sequence>
<organism evidence="2 3">
    <name type="scientific">Pseudonocardia eucalypti</name>
    <dbReference type="NCBI Taxonomy" id="648755"/>
    <lineage>
        <taxon>Bacteria</taxon>
        <taxon>Bacillati</taxon>
        <taxon>Actinomycetota</taxon>
        <taxon>Actinomycetes</taxon>
        <taxon>Pseudonocardiales</taxon>
        <taxon>Pseudonocardiaceae</taxon>
        <taxon>Pseudonocardia</taxon>
    </lineage>
</organism>
<evidence type="ECO:0000313" key="3">
    <source>
        <dbReference type="Proteomes" id="UP001428817"/>
    </source>
</evidence>
<dbReference type="InterPro" id="IPR037401">
    <property type="entry name" value="SnoaL-like"/>
</dbReference>